<comment type="catalytic activity">
    <reaction evidence="1 6">
        <text>Thiol-dependent hydrolysis of ester, thioester, amide, peptide and isopeptide bonds formed by the C-terminal Gly of ubiquitin (a 76-residue protein attached to proteins as an intracellular targeting signal).</text>
        <dbReference type="EC" id="3.4.19.12"/>
    </reaction>
</comment>
<dbReference type="InterPro" id="IPR038765">
    <property type="entry name" value="Papain-like_cys_pep_sf"/>
</dbReference>
<comment type="similarity">
    <text evidence="6">Belongs to the peptidase C19 family.</text>
</comment>
<keyword evidence="3 6" id="KW-0833">Ubl conjugation pathway</keyword>
<evidence type="ECO:0000313" key="10">
    <source>
        <dbReference type="EMBL" id="KAJ5068641.1"/>
    </source>
</evidence>
<dbReference type="GO" id="GO:0070628">
    <property type="term" value="F:proteasome binding"/>
    <property type="evidence" value="ECO:0007669"/>
    <property type="project" value="TreeGrafter"/>
</dbReference>
<evidence type="ECO:0000256" key="4">
    <source>
        <dbReference type="ARBA" id="ARBA00022801"/>
    </source>
</evidence>
<dbReference type="SUPFAM" id="SSF54001">
    <property type="entry name" value="Cysteine proteinases"/>
    <property type="match status" value="1"/>
</dbReference>
<dbReference type="Gene3D" id="3.90.70.10">
    <property type="entry name" value="Cysteine proteinases"/>
    <property type="match status" value="1"/>
</dbReference>
<dbReference type="PROSITE" id="PS00973">
    <property type="entry name" value="USP_2"/>
    <property type="match status" value="1"/>
</dbReference>
<dbReference type="PANTHER" id="PTHR43982">
    <property type="entry name" value="UBIQUITIN CARBOXYL-TERMINAL HYDROLASE"/>
    <property type="match status" value="1"/>
</dbReference>
<organism evidence="10 11">
    <name type="scientific">Anaeramoeba ignava</name>
    <name type="common">Anaerobic marine amoeba</name>
    <dbReference type="NCBI Taxonomy" id="1746090"/>
    <lineage>
        <taxon>Eukaryota</taxon>
        <taxon>Metamonada</taxon>
        <taxon>Anaeramoebidae</taxon>
        <taxon>Anaeramoeba</taxon>
    </lineage>
</organism>
<evidence type="ECO:0000256" key="1">
    <source>
        <dbReference type="ARBA" id="ARBA00000707"/>
    </source>
</evidence>
<evidence type="ECO:0000256" key="3">
    <source>
        <dbReference type="ARBA" id="ARBA00022786"/>
    </source>
</evidence>
<evidence type="ECO:0000259" key="8">
    <source>
        <dbReference type="PROSITE" id="PS50053"/>
    </source>
</evidence>
<dbReference type="PROSITE" id="PS50235">
    <property type="entry name" value="USP_3"/>
    <property type="match status" value="1"/>
</dbReference>
<dbReference type="Gene3D" id="3.10.20.90">
    <property type="entry name" value="Phosphatidylinositol 3-kinase Catalytic Subunit, Chain A, domain 1"/>
    <property type="match status" value="1"/>
</dbReference>
<gene>
    <name evidence="10" type="ORF">M0811_02584</name>
</gene>
<dbReference type="GO" id="GO:0061136">
    <property type="term" value="P:regulation of proteasomal protein catabolic process"/>
    <property type="evidence" value="ECO:0007669"/>
    <property type="project" value="TreeGrafter"/>
</dbReference>
<dbReference type="GO" id="GO:0016579">
    <property type="term" value="P:protein deubiquitination"/>
    <property type="evidence" value="ECO:0007669"/>
    <property type="project" value="InterPro"/>
</dbReference>
<dbReference type="AlphaFoldDB" id="A0A9Q0L9M0"/>
<dbReference type="EMBL" id="JAPDFW010000114">
    <property type="protein sequence ID" value="KAJ5068641.1"/>
    <property type="molecule type" value="Genomic_DNA"/>
</dbReference>
<name>A0A9Q0L9M0_ANAIG</name>
<dbReference type="InterPro" id="IPR018200">
    <property type="entry name" value="USP_CS"/>
</dbReference>
<proteinExistence type="inferred from homology"/>
<dbReference type="CDD" id="cd16104">
    <property type="entry name" value="Ubl_USP14_like"/>
    <property type="match status" value="1"/>
</dbReference>
<evidence type="ECO:0000259" key="9">
    <source>
        <dbReference type="PROSITE" id="PS50235"/>
    </source>
</evidence>
<dbReference type="Pfam" id="PF00240">
    <property type="entry name" value="ubiquitin"/>
    <property type="match status" value="1"/>
</dbReference>
<dbReference type="InterPro" id="IPR000626">
    <property type="entry name" value="Ubiquitin-like_dom"/>
</dbReference>
<reference evidence="10" key="1">
    <citation type="submission" date="2022-10" db="EMBL/GenBank/DDBJ databases">
        <title>Novel sulphate-reducing endosymbionts in the free-living metamonad Anaeramoeba.</title>
        <authorList>
            <person name="Jerlstrom-Hultqvist J."/>
            <person name="Cepicka I."/>
            <person name="Gallot-Lavallee L."/>
            <person name="Salas-Leiva D."/>
            <person name="Curtis B.A."/>
            <person name="Zahonova K."/>
            <person name="Pipaliya S."/>
            <person name="Dacks J."/>
            <person name="Roger A.J."/>
        </authorList>
    </citation>
    <scope>NUCLEOTIDE SEQUENCE</scope>
    <source>
        <strain evidence="10">BMAN</strain>
    </source>
</reference>
<dbReference type="GO" id="GO:0004843">
    <property type="term" value="F:cysteine-type deubiquitinase activity"/>
    <property type="evidence" value="ECO:0007669"/>
    <property type="project" value="UniProtKB-UniRule"/>
</dbReference>
<keyword evidence="11" id="KW-1185">Reference proteome</keyword>
<dbReference type="SUPFAM" id="SSF54236">
    <property type="entry name" value="Ubiquitin-like"/>
    <property type="match status" value="1"/>
</dbReference>
<evidence type="ECO:0000256" key="7">
    <source>
        <dbReference type="SAM" id="MobiDB-lite"/>
    </source>
</evidence>
<accession>A0A9Q0L9M0</accession>
<dbReference type="PANTHER" id="PTHR43982:SF1">
    <property type="entry name" value="UBIQUITIN CARBOXYL-TERMINAL HYDROLASE 14"/>
    <property type="match status" value="1"/>
</dbReference>
<dbReference type="Proteomes" id="UP001149090">
    <property type="component" value="Unassembled WGS sequence"/>
</dbReference>
<dbReference type="EC" id="3.4.19.12" evidence="6"/>
<dbReference type="OrthoDB" id="333239at2759"/>
<comment type="caution">
    <text evidence="10">The sequence shown here is derived from an EMBL/GenBank/DDBJ whole genome shotgun (WGS) entry which is preliminary data.</text>
</comment>
<dbReference type="InterPro" id="IPR028889">
    <property type="entry name" value="USP"/>
</dbReference>
<dbReference type="PROSITE" id="PS00972">
    <property type="entry name" value="USP_1"/>
    <property type="match status" value="1"/>
</dbReference>
<keyword evidence="4 6" id="KW-0378">Hydrolase</keyword>
<dbReference type="InterPro" id="IPR001394">
    <property type="entry name" value="Peptidase_C19_UCH"/>
</dbReference>
<dbReference type="OMA" id="FKSDAEY"/>
<feature type="domain" description="Ubiquitin-like" evidence="8">
    <location>
        <begin position="4"/>
        <end position="72"/>
    </location>
</feature>
<feature type="region of interest" description="Disordered" evidence="7">
    <location>
        <begin position="386"/>
        <end position="445"/>
    </location>
</feature>
<dbReference type="InterPro" id="IPR044635">
    <property type="entry name" value="UBP14-like"/>
</dbReference>
<keyword evidence="2 6" id="KW-0645">Protease</keyword>
<dbReference type="SMART" id="SM00213">
    <property type="entry name" value="UBQ"/>
    <property type="match status" value="1"/>
</dbReference>
<evidence type="ECO:0000256" key="2">
    <source>
        <dbReference type="ARBA" id="ARBA00022670"/>
    </source>
</evidence>
<feature type="domain" description="USP" evidence="9">
    <location>
        <begin position="108"/>
        <end position="524"/>
    </location>
</feature>
<dbReference type="GO" id="GO:0043161">
    <property type="term" value="P:proteasome-mediated ubiquitin-dependent protein catabolic process"/>
    <property type="evidence" value="ECO:0007669"/>
    <property type="project" value="InterPro"/>
</dbReference>
<evidence type="ECO:0000313" key="11">
    <source>
        <dbReference type="Proteomes" id="UP001149090"/>
    </source>
</evidence>
<sequence>MSTIPVFVKWKKEKFEINLALDQPPLLLKTQLFSLTQVEPDKQKIMFRGKTVKDTDDWNKLKIKAKANLMMLGTPANERLEEPKEKTIFLEDLPEDMVKEIEKKDLPSGLANIGNTCYMASTLQCLYYIPDLRDKILSINSSTVGLREDQIAPHKLAVELKTLFNQIQQGNPSIYKFITLFRQIYPSFAQRDQLGMFLQQDAEESWTSLMNTLSQALIEKKDINKEINGTLPNQKTKFVSEWHKPVFNNAIEELFGIGMQVTRTCTETDKEFPSVSYEKTHKLLCNITSDVNFLFQGVQLGLSQQVEKESEFLQRNAVYNEESRLSRLPPFLVVQFVRFYWKADKGIRNKIIRVVKFPFTLDVFDFCSEQLSKKIQKKRIQLRELNEQNENEEKKKLEDAKQESMSNEKDPKQESMSIEKDPKQESMSIEKDPKQEIEKEKEKENNIKEISLDNDTGYYQLISVLTHIGLSADSGHYIAWAQTEPNKWYEFDDDDVSLIEEKDIEQLYGGGRGHIAYFCIYQKLDGLPIRK</sequence>
<dbReference type="InterPro" id="IPR029071">
    <property type="entry name" value="Ubiquitin-like_domsf"/>
</dbReference>
<keyword evidence="5 6" id="KW-0788">Thiol protease</keyword>
<evidence type="ECO:0000256" key="6">
    <source>
        <dbReference type="RuleBase" id="RU366025"/>
    </source>
</evidence>
<evidence type="ECO:0000256" key="5">
    <source>
        <dbReference type="ARBA" id="ARBA00022807"/>
    </source>
</evidence>
<protein>
    <recommendedName>
        <fullName evidence="6">Ubiquitin carboxyl-terminal hydrolase</fullName>
        <ecNumber evidence="6">3.4.19.12</ecNumber>
    </recommendedName>
</protein>
<dbReference type="PROSITE" id="PS50053">
    <property type="entry name" value="UBIQUITIN_2"/>
    <property type="match status" value="1"/>
</dbReference>
<dbReference type="Pfam" id="PF00443">
    <property type="entry name" value="UCH"/>
    <property type="match status" value="1"/>
</dbReference>